<proteinExistence type="predicted"/>
<keyword evidence="2" id="KW-1185">Reference proteome</keyword>
<protein>
    <submittedName>
        <fullName evidence="1">Uncharacterized protein</fullName>
    </submittedName>
</protein>
<reference evidence="2" key="1">
    <citation type="journal article" date="2023" name="Nat. Plants">
        <title>Single-cell RNA sequencing provides a high-resolution roadmap for understanding the multicellular compartmentation of specialized metabolism.</title>
        <authorList>
            <person name="Sun S."/>
            <person name="Shen X."/>
            <person name="Li Y."/>
            <person name="Li Y."/>
            <person name="Wang S."/>
            <person name="Li R."/>
            <person name="Zhang H."/>
            <person name="Shen G."/>
            <person name="Guo B."/>
            <person name="Wei J."/>
            <person name="Xu J."/>
            <person name="St-Pierre B."/>
            <person name="Chen S."/>
            <person name="Sun C."/>
        </authorList>
    </citation>
    <scope>NUCLEOTIDE SEQUENCE [LARGE SCALE GENOMIC DNA]</scope>
</reference>
<name>A0ACC0A1V8_CATRO</name>
<comment type="caution">
    <text evidence="1">The sequence shown here is derived from an EMBL/GenBank/DDBJ whole genome shotgun (WGS) entry which is preliminary data.</text>
</comment>
<evidence type="ECO:0000313" key="2">
    <source>
        <dbReference type="Proteomes" id="UP001060085"/>
    </source>
</evidence>
<evidence type="ECO:0000313" key="1">
    <source>
        <dbReference type="EMBL" id="KAI5653363.1"/>
    </source>
</evidence>
<accession>A0ACC0A1V8</accession>
<gene>
    <name evidence="1" type="ORF">M9H77_30550</name>
</gene>
<sequence length="136" mass="15285">MICKRPHALGMTVLLPVVRGMTFSDIRAQYEKPPARRPEGKSRRHEGMEDDMNIMLASLRNQIGRQGRQIPDVPNDDIVPTRITITPPAPAPTPDIAGVPMMIAQAMQNQQVMLQEQMRIQMARKNHTDLIPILTA</sequence>
<dbReference type="EMBL" id="CM044707">
    <property type="protein sequence ID" value="KAI5653363.1"/>
    <property type="molecule type" value="Genomic_DNA"/>
</dbReference>
<organism evidence="1 2">
    <name type="scientific">Catharanthus roseus</name>
    <name type="common">Madagascar periwinkle</name>
    <name type="synonym">Vinca rosea</name>
    <dbReference type="NCBI Taxonomy" id="4058"/>
    <lineage>
        <taxon>Eukaryota</taxon>
        <taxon>Viridiplantae</taxon>
        <taxon>Streptophyta</taxon>
        <taxon>Embryophyta</taxon>
        <taxon>Tracheophyta</taxon>
        <taxon>Spermatophyta</taxon>
        <taxon>Magnoliopsida</taxon>
        <taxon>eudicotyledons</taxon>
        <taxon>Gunneridae</taxon>
        <taxon>Pentapetalae</taxon>
        <taxon>asterids</taxon>
        <taxon>lamiids</taxon>
        <taxon>Gentianales</taxon>
        <taxon>Apocynaceae</taxon>
        <taxon>Rauvolfioideae</taxon>
        <taxon>Vinceae</taxon>
        <taxon>Catharanthinae</taxon>
        <taxon>Catharanthus</taxon>
    </lineage>
</organism>
<dbReference type="Proteomes" id="UP001060085">
    <property type="component" value="Linkage Group LG07"/>
</dbReference>